<evidence type="ECO:0000313" key="3">
    <source>
        <dbReference type="Proteomes" id="UP000199025"/>
    </source>
</evidence>
<gene>
    <name evidence="2" type="ORF">SAMN05421835_106202</name>
</gene>
<proteinExistence type="predicted"/>
<evidence type="ECO:0000256" key="1">
    <source>
        <dbReference type="SAM" id="MobiDB-lite"/>
    </source>
</evidence>
<organism evidence="2 3">
    <name type="scientific">Amycolatopsis sacchari</name>
    <dbReference type="NCBI Taxonomy" id="115433"/>
    <lineage>
        <taxon>Bacteria</taxon>
        <taxon>Bacillati</taxon>
        <taxon>Actinomycetota</taxon>
        <taxon>Actinomycetes</taxon>
        <taxon>Pseudonocardiales</taxon>
        <taxon>Pseudonocardiaceae</taxon>
        <taxon>Amycolatopsis</taxon>
    </lineage>
</organism>
<name>A0A1I3S8F8_9PSEU</name>
<dbReference type="EMBL" id="FORP01000006">
    <property type="protein sequence ID" value="SFJ55084.1"/>
    <property type="molecule type" value="Genomic_DNA"/>
</dbReference>
<keyword evidence="3" id="KW-1185">Reference proteome</keyword>
<dbReference type="STRING" id="115433.SAMN05421835_106202"/>
<evidence type="ECO:0000313" key="2">
    <source>
        <dbReference type="EMBL" id="SFJ55084.1"/>
    </source>
</evidence>
<accession>A0A1I3S8F8</accession>
<dbReference type="RefSeq" id="WP_177228666.1">
    <property type="nucleotide sequence ID" value="NZ_CBDQZW010000012.1"/>
</dbReference>
<feature type="region of interest" description="Disordered" evidence="1">
    <location>
        <begin position="1"/>
        <end position="39"/>
    </location>
</feature>
<dbReference type="AlphaFoldDB" id="A0A1I3S8F8"/>
<reference evidence="2 3" key="1">
    <citation type="submission" date="2016-10" db="EMBL/GenBank/DDBJ databases">
        <authorList>
            <person name="de Groot N.N."/>
        </authorList>
    </citation>
    <scope>NUCLEOTIDE SEQUENCE [LARGE SCALE GENOMIC DNA]</scope>
    <source>
        <strain evidence="2 3">DSM 44468</strain>
    </source>
</reference>
<sequence>MTNAQPISRPSAAHSAKNATAPGLPNQPRHDSKGTHMVSQTILAELEEAA</sequence>
<dbReference type="Proteomes" id="UP000199025">
    <property type="component" value="Unassembled WGS sequence"/>
</dbReference>
<protein>
    <submittedName>
        <fullName evidence="2">Uncharacterized protein</fullName>
    </submittedName>
</protein>